<accession>A0A137P094</accession>
<dbReference type="EMBL" id="KQ964572">
    <property type="protein sequence ID" value="KXN68510.1"/>
    <property type="molecule type" value="Genomic_DNA"/>
</dbReference>
<evidence type="ECO:0000313" key="3">
    <source>
        <dbReference type="Proteomes" id="UP000070444"/>
    </source>
</evidence>
<dbReference type="Proteomes" id="UP000070444">
    <property type="component" value="Unassembled WGS sequence"/>
</dbReference>
<keyword evidence="1" id="KW-0175">Coiled coil</keyword>
<reference evidence="2 3" key="1">
    <citation type="journal article" date="2015" name="Genome Biol. Evol.">
        <title>Phylogenomic analyses indicate that early fungi evolved digesting cell walls of algal ancestors of land plants.</title>
        <authorList>
            <person name="Chang Y."/>
            <person name="Wang S."/>
            <person name="Sekimoto S."/>
            <person name="Aerts A.L."/>
            <person name="Choi C."/>
            <person name="Clum A."/>
            <person name="LaButti K.M."/>
            <person name="Lindquist E.A."/>
            <person name="Yee Ngan C."/>
            <person name="Ohm R.A."/>
            <person name="Salamov A.A."/>
            <person name="Grigoriev I.V."/>
            <person name="Spatafora J.W."/>
            <person name="Berbee M.L."/>
        </authorList>
    </citation>
    <scope>NUCLEOTIDE SEQUENCE [LARGE SCALE GENOMIC DNA]</scope>
    <source>
        <strain evidence="2 3">NRRL 28638</strain>
    </source>
</reference>
<sequence>MEKHFKLVEFSKSTYNHNLPDSANKFSISHNDLYLVYKDLPKSIEFFRLDRVDGKSINTSIEFISIDSNFINKYQLKCAVKKNGIGFKYFYPPKNGENYKVGVKILAKFMDDSSCKSFIELMPTNLSISVVTNAKDNTFSRDSSIIEDGMLSQLNGIDDTNKHKTFIDIEKINEELEKANEMLKSTEEANDEGKTMLSFMVNWFNLIELELTKESIEKLLNDSSFVDYMKKVEIILLTQISVNDLKN</sequence>
<feature type="coiled-coil region" evidence="1">
    <location>
        <begin position="169"/>
        <end position="196"/>
    </location>
</feature>
<protein>
    <submittedName>
        <fullName evidence="2">Uncharacterized protein</fullName>
    </submittedName>
</protein>
<gene>
    <name evidence="2" type="ORF">CONCODRAFT_72208</name>
</gene>
<organism evidence="2 3">
    <name type="scientific">Conidiobolus coronatus (strain ATCC 28846 / CBS 209.66 / NRRL 28638)</name>
    <name type="common">Delacroixia coronata</name>
    <dbReference type="NCBI Taxonomy" id="796925"/>
    <lineage>
        <taxon>Eukaryota</taxon>
        <taxon>Fungi</taxon>
        <taxon>Fungi incertae sedis</taxon>
        <taxon>Zoopagomycota</taxon>
        <taxon>Entomophthoromycotina</taxon>
        <taxon>Entomophthoromycetes</taxon>
        <taxon>Entomophthorales</taxon>
        <taxon>Ancylistaceae</taxon>
        <taxon>Conidiobolus</taxon>
    </lineage>
</organism>
<dbReference type="AlphaFoldDB" id="A0A137P094"/>
<evidence type="ECO:0000313" key="2">
    <source>
        <dbReference type="EMBL" id="KXN68510.1"/>
    </source>
</evidence>
<proteinExistence type="predicted"/>
<keyword evidence="3" id="KW-1185">Reference proteome</keyword>
<name>A0A137P094_CONC2</name>
<evidence type="ECO:0000256" key="1">
    <source>
        <dbReference type="SAM" id="Coils"/>
    </source>
</evidence>